<proteinExistence type="predicted"/>
<sequence>MGLPWVHKKVMGKEMSVEKIGCKVFFHCLDALDETFLGLLDVLSNINARESLKSRCQLNNGASAFCFNFEDVDVNYYTALFIV</sequence>
<organism evidence="1 2">
    <name type="scientific">Dendrobium chrysotoxum</name>
    <name type="common">Orchid</name>
    <dbReference type="NCBI Taxonomy" id="161865"/>
    <lineage>
        <taxon>Eukaryota</taxon>
        <taxon>Viridiplantae</taxon>
        <taxon>Streptophyta</taxon>
        <taxon>Embryophyta</taxon>
        <taxon>Tracheophyta</taxon>
        <taxon>Spermatophyta</taxon>
        <taxon>Magnoliopsida</taxon>
        <taxon>Liliopsida</taxon>
        <taxon>Asparagales</taxon>
        <taxon>Orchidaceae</taxon>
        <taxon>Epidendroideae</taxon>
        <taxon>Malaxideae</taxon>
        <taxon>Dendrobiinae</taxon>
        <taxon>Dendrobium</taxon>
    </lineage>
</organism>
<dbReference type="Proteomes" id="UP000775213">
    <property type="component" value="Unassembled WGS sequence"/>
</dbReference>
<dbReference type="AlphaFoldDB" id="A0AAV7HQT7"/>
<accession>A0AAV7HQT7</accession>
<reference evidence="1 2" key="1">
    <citation type="journal article" date="2021" name="Hortic Res">
        <title>Chromosome-scale assembly of the Dendrobium chrysotoxum genome enhances the understanding of orchid evolution.</title>
        <authorList>
            <person name="Zhang Y."/>
            <person name="Zhang G.Q."/>
            <person name="Zhang D."/>
            <person name="Liu X.D."/>
            <person name="Xu X.Y."/>
            <person name="Sun W.H."/>
            <person name="Yu X."/>
            <person name="Zhu X."/>
            <person name="Wang Z.W."/>
            <person name="Zhao X."/>
            <person name="Zhong W.Y."/>
            <person name="Chen H."/>
            <person name="Yin W.L."/>
            <person name="Huang T."/>
            <person name="Niu S.C."/>
            <person name="Liu Z.J."/>
        </authorList>
    </citation>
    <scope>NUCLEOTIDE SEQUENCE [LARGE SCALE GENOMIC DNA]</scope>
    <source>
        <strain evidence="1">Lindl</strain>
    </source>
</reference>
<protein>
    <submittedName>
        <fullName evidence="1">Uncharacterized protein</fullName>
    </submittedName>
</protein>
<gene>
    <name evidence="1" type="ORF">IEQ34_001451</name>
</gene>
<comment type="caution">
    <text evidence="1">The sequence shown here is derived from an EMBL/GenBank/DDBJ whole genome shotgun (WGS) entry which is preliminary data.</text>
</comment>
<keyword evidence="2" id="KW-1185">Reference proteome</keyword>
<evidence type="ECO:0000313" key="2">
    <source>
        <dbReference type="Proteomes" id="UP000775213"/>
    </source>
</evidence>
<evidence type="ECO:0000313" key="1">
    <source>
        <dbReference type="EMBL" id="KAH0469893.1"/>
    </source>
</evidence>
<name>A0AAV7HQT7_DENCH</name>
<dbReference type="EMBL" id="JAGFBR010000002">
    <property type="protein sequence ID" value="KAH0469893.1"/>
    <property type="molecule type" value="Genomic_DNA"/>
</dbReference>